<evidence type="ECO:0000256" key="1">
    <source>
        <dbReference type="ARBA" id="ARBA00004496"/>
    </source>
</evidence>
<evidence type="ECO:0000256" key="4">
    <source>
        <dbReference type="ARBA" id="ARBA00022737"/>
    </source>
</evidence>
<evidence type="ECO:0008006" key="10">
    <source>
        <dbReference type="Google" id="ProtNLM"/>
    </source>
</evidence>
<evidence type="ECO:0000313" key="8">
    <source>
        <dbReference type="Ensembl" id="ENSEBUP00000024631.1"/>
    </source>
</evidence>
<dbReference type="Proteomes" id="UP000694388">
    <property type="component" value="Unplaced"/>
</dbReference>
<proteinExistence type="inferred from homology"/>
<organism evidence="8 9">
    <name type="scientific">Eptatretus burgeri</name>
    <name type="common">Inshore hagfish</name>
    <dbReference type="NCBI Taxonomy" id="7764"/>
    <lineage>
        <taxon>Eukaryota</taxon>
        <taxon>Metazoa</taxon>
        <taxon>Chordata</taxon>
        <taxon>Craniata</taxon>
        <taxon>Vertebrata</taxon>
        <taxon>Cyclostomata</taxon>
        <taxon>Myxini</taxon>
        <taxon>Myxiniformes</taxon>
        <taxon>Myxinidae</taxon>
        <taxon>Eptatretinae</taxon>
        <taxon>Eptatretus</taxon>
    </lineage>
</organism>
<name>A0A8C4R474_EPTBU</name>
<dbReference type="SMART" id="SM00295">
    <property type="entry name" value="B41"/>
    <property type="match status" value="1"/>
</dbReference>
<dbReference type="AlphaFoldDB" id="A0A8C4R474"/>
<dbReference type="SUPFAM" id="SSF47031">
    <property type="entry name" value="Second domain of FERM"/>
    <property type="match status" value="1"/>
</dbReference>
<comment type="similarity">
    <text evidence="2">Belongs to the TRAFAC class myosin-kinesin ATPase superfamily. Myosin family.</text>
</comment>
<evidence type="ECO:0000313" key="9">
    <source>
        <dbReference type="Proteomes" id="UP000694388"/>
    </source>
</evidence>
<feature type="domain" description="MyTH4" evidence="7">
    <location>
        <begin position="1"/>
        <end position="125"/>
    </location>
</feature>
<keyword evidence="9" id="KW-1185">Reference proteome</keyword>
<evidence type="ECO:0000256" key="2">
    <source>
        <dbReference type="ARBA" id="ARBA00008314"/>
    </source>
</evidence>
<dbReference type="GO" id="GO:0005737">
    <property type="term" value="C:cytoplasm"/>
    <property type="evidence" value="ECO:0007669"/>
    <property type="project" value="UniProtKB-SubCell"/>
</dbReference>
<dbReference type="InterPro" id="IPR038185">
    <property type="entry name" value="MyTH4_dom_sf"/>
</dbReference>
<sequence>MKFMGDMQSKNEIECVTNILKVASQHGKMADEAYCQIIRQVTDNSSVKRESCERGWRLLSILCTFCCCSDVLHPYVQAYIQQAVSNAFGTSLKDAIKEAEEQLKITLHHGARRNIPMSELKALLAGHKGREQTFILPATLEMPFTISTRTMAGDVIAEMCSRLGLTGKRAHEEYSILSIVGDFSLKQPIQHDDYMMDIISDYTSSGHVFKLWIKRVIWFEPLTARNSNASLNMHYHQVSRDFMRGNLLCIPRGKTPPSTLQLATKLAVLQYISAGENTPPSIEDLEEMLPERVLALQTRPVWLTAVEAQWKALCDDEPSNAQEKFIDLLSQMPNFGCTFCEVQAVHPPSVITPCIVAVGLNGLHFLNNETRGLELCHILLRLLQFTTPGLDIISNVN</sequence>
<feature type="domain" description="FERM" evidence="6">
    <location>
        <begin position="129"/>
        <end position="397"/>
    </location>
</feature>
<keyword evidence="3" id="KW-0963">Cytoplasm</keyword>
<dbReference type="PANTHER" id="PTHR22692:SF26">
    <property type="entry name" value="SH3 DOMAIN-CONTAINING PROTEIN"/>
    <property type="match status" value="1"/>
</dbReference>
<dbReference type="InterPro" id="IPR000299">
    <property type="entry name" value="FERM_domain"/>
</dbReference>
<accession>A0A8C4R474</accession>
<evidence type="ECO:0000256" key="5">
    <source>
        <dbReference type="ARBA" id="ARBA00023203"/>
    </source>
</evidence>
<dbReference type="GeneTree" id="ENSGT00930000151032"/>
<keyword evidence="5" id="KW-0009">Actin-binding</keyword>
<evidence type="ECO:0000256" key="3">
    <source>
        <dbReference type="ARBA" id="ARBA00022490"/>
    </source>
</evidence>
<dbReference type="GO" id="GO:0003779">
    <property type="term" value="F:actin binding"/>
    <property type="evidence" value="ECO:0007669"/>
    <property type="project" value="UniProtKB-KW"/>
</dbReference>
<dbReference type="InterPro" id="IPR019749">
    <property type="entry name" value="Band_41_domain"/>
</dbReference>
<dbReference type="GO" id="GO:0005856">
    <property type="term" value="C:cytoskeleton"/>
    <property type="evidence" value="ECO:0007669"/>
    <property type="project" value="InterPro"/>
</dbReference>
<dbReference type="SMART" id="SM00139">
    <property type="entry name" value="MyTH4"/>
    <property type="match status" value="1"/>
</dbReference>
<dbReference type="Ensembl" id="ENSEBUT00000025207.1">
    <property type="protein sequence ID" value="ENSEBUP00000024631.1"/>
    <property type="gene ID" value="ENSEBUG00000015200.1"/>
</dbReference>
<dbReference type="PROSITE" id="PS51016">
    <property type="entry name" value="MYTH4"/>
    <property type="match status" value="1"/>
</dbReference>
<reference evidence="8" key="2">
    <citation type="submission" date="2025-09" db="UniProtKB">
        <authorList>
            <consortium name="Ensembl"/>
        </authorList>
    </citation>
    <scope>IDENTIFICATION</scope>
</reference>
<dbReference type="Pfam" id="PF00373">
    <property type="entry name" value="FERM_M"/>
    <property type="match status" value="1"/>
</dbReference>
<reference evidence="8" key="1">
    <citation type="submission" date="2025-08" db="UniProtKB">
        <authorList>
            <consortium name="Ensembl"/>
        </authorList>
    </citation>
    <scope>IDENTIFICATION</scope>
</reference>
<dbReference type="InterPro" id="IPR000857">
    <property type="entry name" value="MyTH4_dom"/>
</dbReference>
<dbReference type="CDD" id="cd14473">
    <property type="entry name" value="FERM_B-lobe"/>
    <property type="match status" value="1"/>
</dbReference>
<comment type="subcellular location">
    <subcellularLocation>
        <location evidence="1">Cytoplasm</location>
    </subcellularLocation>
</comment>
<dbReference type="Gene3D" id="1.25.40.530">
    <property type="entry name" value="MyTH4 domain"/>
    <property type="match status" value="1"/>
</dbReference>
<protein>
    <recommendedName>
        <fullName evidence="10">MyTH4 domain-containing protein</fullName>
    </recommendedName>
</protein>
<dbReference type="PANTHER" id="PTHR22692">
    <property type="entry name" value="MYOSIN VII, XV"/>
    <property type="match status" value="1"/>
</dbReference>
<evidence type="ECO:0000259" key="6">
    <source>
        <dbReference type="PROSITE" id="PS50057"/>
    </source>
</evidence>
<evidence type="ECO:0000259" key="7">
    <source>
        <dbReference type="PROSITE" id="PS51016"/>
    </source>
</evidence>
<dbReference type="PROSITE" id="PS50057">
    <property type="entry name" value="FERM_3"/>
    <property type="match status" value="1"/>
</dbReference>
<dbReference type="Pfam" id="PF00784">
    <property type="entry name" value="MyTH4"/>
    <property type="match status" value="1"/>
</dbReference>
<keyword evidence="4" id="KW-0677">Repeat</keyword>
<dbReference type="InterPro" id="IPR051567">
    <property type="entry name" value="Unconventional_Myosin_ATPase"/>
</dbReference>
<dbReference type="InterPro" id="IPR035963">
    <property type="entry name" value="FERM_2"/>
</dbReference>
<dbReference type="InterPro" id="IPR019748">
    <property type="entry name" value="FERM_central"/>
</dbReference>